<protein>
    <submittedName>
        <fullName evidence="3">Isochorismatase domain-containing protein 1</fullName>
    </submittedName>
</protein>
<evidence type="ECO:0000256" key="1">
    <source>
        <dbReference type="ARBA" id="ARBA00006336"/>
    </source>
</evidence>
<feature type="domain" description="Isochorismatase-like" evidence="2">
    <location>
        <begin position="10"/>
        <end position="170"/>
    </location>
</feature>
<dbReference type="STRING" id="461836.A0A0L0DQA2"/>
<evidence type="ECO:0000259" key="2">
    <source>
        <dbReference type="Pfam" id="PF00857"/>
    </source>
</evidence>
<evidence type="ECO:0000313" key="3">
    <source>
        <dbReference type="EMBL" id="KNC54482.1"/>
    </source>
</evidence>
<dbReference type="RefSeq" id="XP_013753636.1">
    <property type="nucleotide sequence ID" value="XM_013898182.1"/>
</dbReference>
<evidence type="ECO:0000313" key="4">
    <source>
        <dbReference type="Proteomes" id="UP000054408"/>
    </source>
</evidence>
<proteinExistence type="inferred from homology"/>
<dbReference type="InterPro" id="IPR050993">
    <property type="entry name" value="Isochorismatase_domain"/>
</dbReference>
<comment type="similarity">
    <text evidence="1">Belongs to the isochorismatase family.</text>
</comment>
<dbReference type="eggNOG" id="KOG4044">
    <property type="taxonomic scope" value="Eukaryota"/>
</dbReference>
<dbReference type="OrthoDB" id="269496at2759"/>
<dbReference type="Gene3D" id="3.40.50.850">
    <property type="entry name" value="Isochorismatase-like"/>
    <property type="match status" value="1"/>
</dbReference>
<dbReference type="Pfam" id="PF00857">
    <property type="entry name" value="Isochorismatase"/>
    <property type="match status" value="1"/>
</dbReference>
<dbReference type="PANTHER" id="PTHR14119:SF3">
    <property type="entry name" value="ISOCHORISMATASE DOMAIN-CONTAINING PROTEIN 2"/>
    <property type="match status" value="1"/>
</dbReference>
<dbReference type="SUPFAM" id="SSF52499">
    <property type="entry name" value="Isochorismatase-like hydrolases"/>
    <property type="match status" value="1"/>
</dbReference>
<dbReference type="GeneID" id="25568694"/>
<keyword evidence="4" id="KW-1185">Reference proteome</keyword>
<gene>
    <name evidence="3" type="ORF">AMSG_10479</name>
</gene>
<organism evidence="3 4">
    <name type="scientific">Thecamonas trahens ATCC 50062</name>
    <dbReference type="NCBI Taxonomy" id="461836"/>
    <lineage>
        <taxon>Eukaryota</taxon>
        <taxon>Apusozoa</taxon>
        <taxon>Apusomonadida</taxon>
        <taxon>Apusomonadidae</taxon>
        <taxon>Thecamonas</taxon>
    </lineage>
</organism>
<dbReference type="InterPro" id="IPR000868">
    <property type="entry name" value="Isochorismatase-like_dom"/>
</dbReference>
<dbReference type="AlphaFoldDB" id="A0A0L0DQA2"/>
<dbReference type="EMBL" id="GL349490">
    <property type="protein sequence ID" value="KNC54482.1"/>
    <property type="molecule type" value="Genomic_DNA"/>
</dbReference>
<accession>A0A0L0DQA2</accession>
<dbReference type="PANTHER" id="PTHR14119">
    <property type="entry name" value="HYDROLASE"/>
    <property type="match status" value="1"/>
</dbReference>
<dbReference type="InterPro" id="IPR036380">
    <property type="entry name" value="Isochorismatase-like_sf"/>
</dbReference>
<dbReference type="OMA" id="QHACANI"/>
<sequence>MAARAGLGRTAVFVCDIQETFRPLVANWDSVVSVAHTMLGAASALSVPVVVTEQYPKAFGHTAAELDLPAPGAAADLDDGTLVRSFEKTLFSMVTPEVEALLADDLPEVKNVVLMGLEGHICVQQTALDLVDRGYTVHALADGIGSQRLYDRNVALDRMRAAGVVVTTSQSLIYELIRDAKSPAFKACLNVVKNPLHPDADPLL</sequence>
<reference evidence="3 4" key="1">
    <citation type="submission" date="2010-05" db="EMBL/GenBank/DDBJ databases">
        <title>The Genome Sequence of Thecamonas trahens ATCC 50062.</title>
        <authorList>
            <consortium name="The Broad Institute Genome Sequencing Platform"/>
            <person name="Russ C."/>
            <person name="Cuomo C."/>
            <person name="Shea T."/>
            <person name="Young S.K."/>
            <person name="Zeng Q."/>
            <person name="Koehrsen M."/>
            <person name="Haas B."/>
            <person name="Borodovsky M."/>
            <person name="Guigo R."/>
            <person name="Alvarado L."/>
            <person name="Berlin A."/>
            <person name="Bochicchio J."/>
            <person name="Borenstein D."/>
            <person name="Chapman S."/>
            <person name="Chen Z."/>
            <person name="Freedman E."/>
            <person name="Gellesch M."/>
            <person name="Goldberg J."/>
            <person name="Griggs A."/>
            <person name="Gujja S."/>
            <person name="Heilman E."/>
            <person name="Heiman D."/>
            <person name="Hepburn T."/>
            <person name="Howarth C."/>
            <person name="Jen D."/>
            <person name="Larson L."/>
            <person name="Mehta T."/>
            <person name="Park D."/>
            <person name="Pearson M."/>
            <person name="Roberts A."/>
            <person name="Saif S."/>
            <person name="Shenoy N."/>
            <person name="Sisk P."/>
            <person name="Stolte C."/>
            <person name="Sykes S."/>
            <person name="Thomson T."/>
            <person name="Walk T."/>
            <person name="White J."/>
            <person name="Yandava C."/>
            <person name="Burger G."/>
            <person name="Gray M.W."/>
            <person name="Holland P.W.H."/>
            <person name="King N."/>
            <person name="Lang F.B.F."/>
            <person name="Roger A.J."/>
            <person name="Ruiz-Trillo I."/>
            <person name="Lander E."/>
            <person name="Nusbaum C."/>
        </authorList>
    </citation>
    <scope>NUCLEOTIDE SEQUENCE [LARGE SCALE GENOMIC DNA]</scope>
    <source>
        <strain evidence="3 4">ATCC 50062</strain>
    </source>
</reference>
<dbReference type="Proteomes" id="UP000054408">
    <property type="component" value="Unassembled WGS sequence"/>
</dbReference>
<name>A0A0L0DQA2_THETB</name>